<dbReference type="Proteomes" id="UP001580928">
    <property type="component" value="Unassembled WGS sequence"/>
</dbReference>
<reference evidence="4 5" key="1">
    <citation type="submission" date="2024-04" db="EMBL/GenBank/DDBJ databases">
        <title>Albibacterium profundi sp. nov., isolated from sediment of the Challenger Deep of Mariana Trench.</title>
        <authorList>
            <person name="Wang Y."/>
        </authorList>
    </citation>
    <scope>NUCLEOTIDE SEQUENCE [LARGE SCALE GENOMIC DNA]</scope>
    <source>
        <strain evidence="4 5">RHL897</strain>
    </source>
</reference>
<dbReference type="InterPro" id="IPR036291">
    <property type="entry name" value="NAD(P)-bd_dom_sf"/>
</dbReference>
<dbReference type="PRINTS" id="PR00081">
    <property type="entry name" value="GDHRDH"/>
</dbReference>
<dbReference type="PROSITE" id="PS00061">
    <property type="entry name" value="ADH_SHORT"/>
    <property type="match status" value="1"/>
</dbReference>
<accession>A0ABV5CFU2</accession>
<proteinExistence type="inferred from homology"/>
<dbReference type="InterPro" id="IPR002347">
    <property type="entry name" value="SDR_fam"/>
</dbReference>
<dbReference type="EMBL" id="JBBVGT010000002">
    <property type="protein sequence ID" value="MFB5946441.1"/>
    <property type="molecule type" value="Genomic_DNA"/>
</dbReference>
<dbReference type="PRINTS" id="PR00080">
    <property type="entry name" value="SDRFAMILY"/>
</dbReference>
<dbReference type="PANTHER" id="PTHR44196:SF1">
    <property type="entry name" value="DEHYDROGENASE_REDUCTASE SDR FAMILY MEMBER 7B"/>
    <property type="match status" value="1"/>
</dbReference>
<dbReference type="Gene3D" id="3.40.50.720">
    <property type="entry name" value="NAD(P)-binding Rossmann-like Domain"/>
    <property type="match status" value="1"/>
</dbReference>
<comment type="similarity">
    <text evidence="1 3">Belongs to the short-chain dehydrogenases/reductases (SDR) family.</text>
</comment>
<evidence type="ECO:0000256" key="1">
    <source>
        <dbReference type="ARBA" id="ARBA00006484"/>
    </source>
</evidence>
<evidence type="ECO:0000256" key="2">
    <source>
        <dbReference type="ARBA" id="ARBA00023002"/>
    </source>
</evidence>
<dbReference type="SUPFAM" id="SSF51735">
    <property type="entry name" value="NAD(P)-binding Rossmann-fold domains"/>
    <property type="match status" value="1"/>
</dbReference>
<keyword evidence="5" id="KW-1185">Reference proteome</keyword>
<comment type="caution">
    <text evidence="4">The sequence shown here is derived from an EMBL/GenBank/DDBJ whole genome shotgun (WGS) entry which is preliminary data.</text>
</comment>
<evidence type="ECO:0000256" key="3">
    <source>
        <dbReference type="RuleBase" id="RU000363"/>
    </source>
</evidence>
<dbReference type="RefSeq" id="WP_375557941.1">
    <property type="nucleotide sequence ID" value="NZ_JBBVGT010000002.1"/>
</dbReference>
<dbReference type="Pfam" id="PF00106">
    <property type="entry name" value="adh_short"/>
    <property type="match status" value="1"/>
</dbReference>
<keyword evidence="2" id="KW-0560">Oxidoreductase</keyword>
<dbReference type="InterPro" id="IPR020904">
    <property type="entry name" value="Sc_DH/Rdtase_CS"/>
</dbReference>
<evidence type="ECO:0000313" key="4">
    <source>
        <dbReference type="EMBL" id="MFB5946441.1"/>
    </source>
</evidence>
<gene>
    <name evidence="4" type="ORF">WKR92_11415</name>
</gene>
<dbReference type="PANTHER" id="PTHR44196">
    <property type="entry name" value="DEHYDROGENASE/REDUCTASE SDR FAMILY MEMBER 7B"/>
    <property type="match status" value="1"/>
</dbReference>
<name>A0ABV5CFU2_9SPHI</name>
<organism evidence="4 5">
    <name type="scientific">Albibacterium profundi</name>
    <dbReference type="NCBI Taxonomy" id="3134906"/>
    <lineage>
        <taxon>Bacteria</taxon>
        <taxon>Pseudomonadati</taxon>
        <taxon>Bacteroidota</taxon>
        <taxon>Sphingobacteriia</taxon>
        <taxon>Sphingobacteriales</taxon>
        <taxon>Sphingobacteriaceae</taxon>
        <taxon>Albibacterium</taxon>
    </lineage>
</organism>
<sequence length="257" mass="27540">MQKENNKIALVTGANKGIGYQIAKALVENGYRVYLGSRSLENGEKAALEIGGNIHAIALDITDPISVKNAVEKVQQETGHLDLLVNNAAISNVGPSNRTMEEVLTAQMPSVVPIEDLRAVWETNVFSTLAVTQAFLPFLRKSQRARIVNVSSALGSLTLNSDLENPFRNGFDAAYGASKTALNGIMLSLAIELEKENINVTMVSPGFTATELNNFQGTDTVEFGSLEPIKVALSEDIPTGSFRGPADISGANSHLPW</sequence>
<protein>
    <submittedName>
        <fullName evidence="4">SDR family NAD(P)-dependent oxidoreductase</fullName>
    </submittedName>
</protein>
<evidence type="ECO:0000313" key="5">
    <source>
        <dbReference type="Proteomes" id="UP001580928"/>
    </source>
</evidence>